<protein>
    <submittedName>
        <fullName evidence="2">Uncharacterized protein</fullName>
    </submittedName>
</protein>
<proteinExistence type="predicted"/>
<evidence type="ECO:0000313" key="2">
    <source>
        <dbReference type="Ensembl" id="ENSABRP00000004634.1"/>
    </source>
</evidence>
<dbReference type="AlphaFoldDB" id="A0A8B9I2N2"/>
<evidence type="ECO:0000313" key="3">
    <source>
        <dbReference type="Proteomes" id="UP000694426"/>
    </source>
</evidence>
<keyword evidence="1" id="KW-1133">Transmembrane helix</keyword>
<reference evidence="2" key="2">
    <citation type="submission" date="2025-09" db="UniProtKB">
        <authorList>
            <consortium name="Ensembl"/>
        </authorList>
    </citation>
    <scope>IDENTIFICATION</scope>
</reference>
<evidence type="ECO:0000256" key="1">
    <source>
        <dbReference type="SAM" id="Phobius"/>
    </source>
</evidence>
<reference evidence="2" key="1">
    <citation type="submission" date="2025-08" db="UniProtKB">
        <authorList>
            <consortium name="Ensembl"/>
        </authorList>
    </citation>
    <scope>IDENTIFICATION</scope>
</reference>
<name>A0A8B9I2N2_9AVES</name>
<feature type="transmembrane region" description="Helical" evidence="1">
    <location>
        <begin position="20"/>
        <end position="37"/>
    </location>
</feature>
<accession>A0A8B9I2N2</accession>
<keyword evidence="3" id="KW-1185">Reference proteome</keyword>
<organism evidence="2 3">
    <name type="scientific">Anser brachyrhynchus</name>
    <name type="common">Pink-footed goose</name>
    <dbReference type="NCBI Taxonomy" id="132585"/>
    <lineage>
        <taxon>Eukaryota</taxon>
        <taxon>Metazoa</taxon>
        <taxon>Chordata</taxon>
        <taxon>Craniata</taxon>
        <taxon>Vertebrata</taxon>
        <taxon>Euteleostomi</taxon>
        <taxon>Archelosauria</taxon>
        <taxon>Archosauria</taxon>
        <taxon>Dinosauria</taxon>
        <taxon>Saurischia</taxon>
        <taxon>Theropoda</taxon>
        <taxon>Coelurosauria</taxon>
        <taxon>Aves</taxon>
        <taxon>Neognathae</taxon>
        <taxon>Galloanserae</taxon>
        <taxon>Anseriformes</taxon>
        <taxon>Anatidae</taxon>
        <taxon>Anserinae</taxon>
        <taxon>Anser</taxon>
    </lineage>
</organism>
<dbReference type="Proteomes" id="UP000694426">
    <property type="component" value="Unplaced"/>
</dbReference>
<keyword evidence="1" id="KW-0812">Transmembrane</keyword>
<dbReference type="Ensembl" id="ENSABRT00000006611.1">
    <property type="protein sequence ID" value="ENSABRP00000004634.1"/>
    <property type="gene ID" value="ENSABRG00000004290.1"/>
</dbReference>
<sequence>MVSLTDDKDKCCYNLISKNIFFSSVNISTIFGLLILGSRSASCAQVLAFNIINTWEGLTPSFTIIYSKRLGTLQEGNFKGSGAVCPHIQRDELAQNKNCLAEQRAVAGAQKEKEGL</sequence>
<keyword evidence="1" id="KW-0472">Membrane</keyword>